<gene>
    <name evidence="2" type="ORF">AVDCRST_MAG49-1926</name>
</gene>
<sequence length="193" mass="21585">MAARIVVTEFVSLDGVMEAPGGEPGFKYPGWTFEFDRGDDGNQFKLDETRQADALLIGLRTYESFAGAWPKREGEFADKFNAMPKFVVSTTLKDPEWNNTTVLDSGDATAQVRKLKEEFDGELQVPGSHRLVQELIESDLVDQINLMVFPVILGTGKKAFEEKPERRNLRLKESKVVGDGVLVLIYERAADRG</sequence>
<keyword evidence="2" id="KW-0560">Oxidoreductase</keyword>
<organism evidence="2">
    <name type="scientific">uncultured Thermomicrobiales bacterium</name>
    <dbReference type="NCBI Taxonomy" id="1645740"/>
    <lineage>
        <taxon>Bacteria</taxon>
        <taxon>Pseudomonadati</taxon>
        <taxon>Thermomicrobiota</taxon>
        <taxon>Thermomicrobia</taxon>
        <taxon>Thermomicrobiales</taxon>
        <taxon>environmental samples</taxon>
    </lineage>
</organism>
<evidence type="ECO:0000313" key="2">
    <source>
        <dbReference type="EMBL" id="CAA9552681.1"/>
    </source>
</evidence>
<dbReference type="AlphaFoldDB" id="A0A6J4ULF4"/>
<dbReference type="PANTHER" id="PTHR38011:SF11">
    <property type="entry name" value="2,5-DIAMINO-6-RIBOSYLAMINO-4(3H)-PYRIMIDINONE 5'-PHOSPHATE REDUCTASE"/>
    <property type="match status" value="1"/>
</dbReference>
<dbReference type="Pfam" id="PF01872">
    <property type="entry name" value="RibD_C"/>
    <property type="match status" value="1"/>
</dbReference>
<name>A0A6J4ULF4_9BACT</name>
<dbReference type="InterPro" id="IPR002734">
    <property type="entry name" value="RibDG_C"/>
</dbReference>
<evidence type="ECO:0000259" key="1">
    <source>
        <dbReference type="Pfam" id="PF01872"/>
    </source>
</evidence>
<dbReference type="Gene3D" id="3.40.430.10">
    <property type="entry name" value="Dihydrofolate Reductase, subunit A"/>
    <property type="match status" value="1"/>
</dbReference>
<dbReference type="InterPro" id="IPR024072">
    <property type="entry name" value="DHFR-like_dom_sf"/>
</dbReference>
<dbReference type="EMBL" id="CADCWG010000128">
    <property type="protein sequence ID" value="CAA9552681.1"/>
    <property type="molecule type" value="Genomic_DNA"/>
</dbReference>
<dbReference type="SUPFAM" id="SSF53597">
    <property type="entry name" value="Dihydrofolate reductase-like"/>
    <property type="match status" value="1"/>
</dbReference>
<feature type="domain" description="Bacterial bifunctional deaminase-reductase C-terminal" evidence="1">
    <location>
        <begin position="5"/>
        <end position="182"/>
    </location>
</feature>
<dbReference type="GO" id="GO:0009231">
    <property type="term" value="P:riboflavin biosynthetic process"/>
    <property type="evidence" value="ECO:0007669"/>
    <property type="project" value="InterPro"/>
</dbReference>
<dbReference type="EC" id="1.5.1.3" evidence="2"/>
<proteinExistence type="predicted"/>
<accession>A0A6J4ULF4</accession>
<dbReference type="InterPro" id="IPR050765">
    <property type="entry name" value="Riboflavin_Biosynth_HTPR"/>
</dbReference>
<dbReference type="PANTHER" id="PTHR38011">
    <property type="entry name" value="DIHYDROFOLATE REDUCTASE FAMILY PROTEIN (AFU_ORTHOLOGUE AFUA_8G06820)"/>
    <property type="match status" value="1"/>
</dbReference>
<dbReference type="GO" id="GO:0004146">
    <property type="term" value="F:dihydrofolate reductase activity"/>
    <property type="evidence" value="ECO:0007669"/>
    <property type="project" value="UniProtKB-EC"/>
</dbReference>
<protein>
    <submittedName>
        <fullName evidence="2">Dihydrofolate reductase</fullName>
        <ecNumber evidence="2">1.5.1.3</ecNumber>
    </submittedName>
</protein>
<dbReference type="GO" id="GO:0008703">
    <property type="term" value="F:5-amino-6-(5-phosphoribosylamino)uracil reductase activity"/>
    <property type="evidence" value="ECO:0007669"/>
    <property type="project" value="InterPro"/>
</dbReference>
<reference evidence="2" key="1">
    <citation type="submission" date="2020-02" db="EMBL/GenBank/DDBJ databases">
        <authorList>
            <person name="Meier V. D."/>
        </authorList>
    </citation>
    <scope>NUCLEOTIDE SEQUENCE</scope>
    <source>
        <strain evidence="2">AVDCRST_MAG49</strain>
    </source>
</reference>